<reference evidence="3" key="1">
    <citation type="journal article" date="2019" name="Int. J. Syst. Evol. Microbiol.">
        <title>The Global Catalogue of Microorganisms (GCM) 10K type strain sequencing project: providing services to taxonomists for standard genome sequencing and annotation.</title>
        <authorList>
            <consortium name="The Broad Institute Genomics Platform"/>
            <consortium name="The Broad Institute Genome Sequencing Center for Infectious Disease"/>
            <person name="Wu L."/>
            <person name="Ma J."/>
        </authorList>
    </citation>
    <scope>NUCLEOTIDE SEQUENCE [LARGE SCALE GENOMIC DNA]</scope>
    <source>
        <strain evidence="3">CGMCC 1.12990</strain>
    </source>
</reference>
<evidence type="ECO:0008006" key="4">
    <source>
        <dbReference type="Google" id="ProtNLM"/>
    </source>
</evidence>
<evidence type="ECO:0000256" key="1">
    <source>
        <dbReference type="SAM" id="MobiDB-lite"/>
    </source>
</evidence>
<feature type="region of interest" description="Disordered" evidence="1">
    <location>
        <begin position="1"/>
        <end position="29"/>
    </location>
</feature>
<comment type="caution">
    <text evidence="2">The sequence shown here is derived from an EMBL/GenBank/DDBJ whole genome shotgun (WGS) entry which is preliminary data.</text>
</comment>
<name>A0ABQ1WNQ3_9BACT</name>
<sequence length="478" mass="52537">MAPKPRPKSTSATVRTGWRPDLVPAAEPEGQGGEAVKVISWGNNNLLPQDAVRLIYDSGTAEACYDTLYQFIGGEGFADEATALLRVNPTQTLNDLLAEARHYAALGLGFGLIIRYTYGGEPAEYYVAETDSLRKERDRDPLEGPNRWVLNYKLADGKMPVAENHLYLPHDPLASQEDIAEEVMAAALSEAGYWGHLVFHFERKVSRRHYPVPSWYAGKEDLESDAATSKYERKQVKNGFFPDAWLTVIGKKYDDQPDPDFTPGEGQTMDDAPYIESEDFANIKTTLKNLKGSETEASVGVSVAETKDEVPDLKFFDKGPNSKGLTDMTNRLVNKVCRHMGVPPVLIGVAEAGMLGNNQQIVNSIKLFNIKVKAARALITDTLQKFFPELDLTVKPLNPVDYLDPAVAAKMTEDEIRAFGGLPALKKPQSTEAEVTLQALNSMSPLVANEVLKSFSQDEIRALVGKGPKVAAKPRPKA</sequence>
<dbReference type="Proteomes" id="UP000601361">
    <property type="component" value="Unassembled WGS sequence"/>
</dbReference>
<gene>
    <name evidence="2" type="ORF">GCM10011378_08310</name>
</gene>
<dbReference type="EMBL" id="BMGS01000002">
    <property type="protein sequence ID" value="GGG34233.1"/>
    <property type="molecule type" value="Genomic_DNA"/>
</dbReference>
<dbReference type="RefSeq" id="WP_188556559.1">
    <property type="nucleotide sequence ID" value="NZ_BMGS01000002.1"/>
</dbReference>
<keyword evidence="3" id="KW-1185">Reference proteome</keyword>
<accession>A0ABQ1WNQ3</accession>
<evidence type="ECO:0000313" key="3">
    <source>
        <dbReference type="Proteomes" id="UP000601361"/>
    </source>
</evidence>
<proteinExistence type="predicted"/>
<evidence type="ECO:0000313" key="2">
    <source>
        <dbReference type="EMBL" id="GGG34233.1"/>
    </source>
</evidence>
<protein>
    <recommendedName>
        <fullName evidence="4">Phage portal protein</fullName>
    </recommendedName>
</protein>
<organism evidence="2 3">
    <name type="scientific">Hymenobacter glacieicola</name>
    <dbReference type="NCBI Taxonomy" id="1562124"/>
    <lineage>
        <taxon>Bacteria</taxon>
        <taxon>Pseudomonadati</taxon>
        <taxon>Bacteroidota</taxon>
        <taxon>Cytophagia</taxon>
        <taxon>Cytophagales</taxon>
        <taxon>Hymenobacteraceae</taxon>
        <taxon>Hymenobacter</taxon>
    </lineage>
</organism>